<dbReference type="AlphaFoldDB" id="A0A0C3Q760"/>
<feature type="region of interest" description="Disordered" evidence="2">
    <location>
        <begin position="1"/>
        <end position="26"/>
    </location>
</feature>
<dbReference type="GO" id="GO:0022857">
    <property type="term" value="F:transmembrane transporter activity"/>
    <property type="evidence" value="ECO:0007669"/>
    <property type="project" value="InterPro"/>
</dbReference>
<comment type="subcellular location">
    <subcellularLocation>
        <location evidence="1">Membrane</location>
        <topology evidence="1">Multi-pass membrane protein</topology>
    </subcellularLocation>
</comment>
<feature type="transmembrane region" description="Helical" evidence="3">
    <location>
        <begin position="100"/>
        <end position="117"/>
    </location>
</feature>
<evidence type="ECO:0000313" key="6">
    <source>
        <dbReference type="Proteomes" id="UP000054248"/>
    </source>
</evidence>
<keyword evidence="6" id="KW-1185">Reference proteome</keyword>
<dbReference type="OrthoDB" id="2105912at2759"/>
<feature type="transmembrane region" description="Helical" evidence="3">
    <location>
        <begin position="278"/>
        <end position="304"/>
    </location>
</feature>
<feature type="transmembrane region" description="Helical" evidence="3">
    <location>
        <begin position="218"/>
        <end position="237"/>
    </location>
</feature>
<feature type="domain" description="Major facilitator superfamily (MFS) profile" evidence="4">
    <location>
        <begin position="60"/>
        <end position="395"/>
    </location>
</feature>
<name>A0A0C3Q760_9AGAM</name>
<feature type="transmembrane region" description="Helical" evidence="3">
    <location>
        <begin position="59"/>
        <end position="80"/>
    </location>
</feature>
<dbReference type="Pfam" id="PF07690">
    <property type="entry name" value="MFS_1"/>
    <property type="match status" value="1"/>
</dbReference>
<dbReference type="STRING" id="1051891.A0A0C3Q760"/>
<dbReference type="Gene3D" id="1.20.1250.20">
    <property type="entry name" value="MFS general substrate transporter like domains"/>
    <property type="match status" value="1"/>
</dbReference>
<sequence>MQRSDSITKSDESESNGIPVYPDPISTAQGVKATSRAKDFGILPIQKNQRWNESSVHEIPLFMNILLSFISMTTVANIYYCQPLTLIFAKEFKTNESVASTVPTLAQAGYAVGLLFITPLGDLVRRRGLLLAVLALSTLLTVGVTLSPSIIVLKALMFLLGAVSVTPQIIMPLVGDLAQPHRRCTVISIVLSGLLLGIIFARCVGAVIVFCSGSWKTVYWIGAGLQTFSFLLLWWFLPDWPSKANVVIGSSDNESLARSETYGSILRSMARLAVTEPILIQSCLIAFGTQMVFSSFWVTATLLLGALPYNFTTFQIGLFGLSGLLGVLVVPLAGYLIDRLLPWTGLLISILTLMSSQSLLTAVAKSHLVVPILGSFGLDLAQQIQQISSAGRIFA</sequence>
<dbReference type="PROSITE" id="PS50850">
    <property type="entry name" value="MFS"/>
    <property type="match status" value="1"/>
</dbReference>
<evidence type="ECO:0000259" key="4">
    <source>
        <dbReference type="PROSITE" id="PS50850"/>
    </source>
</evidence>
<feature type="compositionally biased region" description="Basic and acidic residues" evidence="2">
    <location>
        <begin position="1"/>
        <end position="12"/>
    </location>
</feature>
<dbReference type="HOGENOM" id="CLU_001265_23_3_1"/>
<protein>
    <recommendedName>
        <fullName evidence="4">Major facilitator superfamily (MFS) profile domain-containing protein</fullName>
    </recommendedName>
</protein>
<dbReference type="EMBL" id="KN823044">
    <property type="protein sequence ID" value="KIO25350.1"/>
    <property type="molecule type" value="Genomic_DNA"/>
</dbReference>
<evidence type="ECO:0000256" key="1">
    <source>
        <dbReference type="ARBA" id="ARBA00004141"/>
    </source>
</evidence>
<feature type="transmembrane region" description="Helical" evidence="3">
    <location>
        <begin position="316"/>
        <end position="337"/>
    </location>
</feature>
<organism evidence="5 6">
    <name type="scientific">Tulasnella calospora MUT 4182</name>
    <dbReference type="NCBI Taxonomy" id="1051891"/>
    <lineage>
        <taxon>Eukaryota</taxon>
        <taxon>Fungi</taxon>
        <taxon>Dikarya</taxon>
        <taxon>Basidiomycota</taxon>
        <taxon>Agaricomycotina</taxon>
        <taxon>Agaricomycetes</taxon>
        <taxon>Cantharellales</taxon>
        <taxon>Tulasnellaceae</taxon>
        <taxon>Tulasnella</taxon>
    </lineage>
</organism>
<reference evidence="5 6" key="1">
    <citation type="submission" date="2014-04" db="EMBL/GenBank/DDBJ databases">
        <authorList>
            <consortium name="DOE Joint Genome Institute"/>
            <person name="Kuo A."/>
            <person name="Girlanda M."/>
            <person name="Perotto S."/>
            <person name="Kohler A."/>
            <person name="Nagy L.G."/>
            <person name="Floudas D."/>
            <person name="Copeland A."/>
            <person name="Barry K.W."/>
            <person name="Cichocki N."/>
            <person name="Veneault-Fourrey C."/>
            <person name="LaButti K."/>
            <person name="Lindquist E.A."/>
            <person name="Lipzen A."/>
            <person name="Lundell T."/>
            <person name="Morin E."/>
            <person name="Murat C."/>
            <person name="Sun H."/>
            <person name="Tunlid A."/>
            <person name="Henrissat B."/>
            <person name="Grigoriev I.V."/>
            <person name="Hibbett D.S."/>
            <person name="Martin F."/>
            <person name="Nordberg H.P."/>
            <person name="Cantor M.N."/>
            <person name="Hua S.X."/>
        </authorList>
    </citation>
    <scope>NUCLEOTIDE SEQUENCE [LARGE SCALE GENOMIC DNA]</scope>
    <source>
        <strain evidence="5 6">MUT 4182</strain>
    </source>
</reference>
<dbReference type="InterPro" id="IPR036259">
    <property type="entry name" value="MFS_trans_sf"/>
</dbReference>
<proteinExistence type="predicted"/>
<dbReference type="GO" id="GO:0016020">
    <property type="term" value="C:membrane"/>
    <property type="evidence" value="ECO:0007669"/>
    <property type="project" value="UniProtKB-SubCell"/>
</dbReference>
<dbReference type="Proteomes" id="UP000054248">
    <property type="component" value="Unassembled WGS sequence"/>
</dbReference>
<dbReference type="InterPro" id="IPR011701">
    <property type="entry name" value="MFS"/>
</dbReference>
<feature type="transmembrane region" description="Helical" evidence="3">
    <location>
        <begin position="129"/>
        <end position="151"/>
    </location>
</feature>
<evidence type="ECO:0000313" key="5">
    <source>
        <dbReference type="EMBL" id="KIO25350.1"/>
    </source>
</evidence>
<feature type="transmembrane region" description="Helical" evidence="3">
    <location>
        <begin position="186"/>
        <end position="211"/>
    </location>
</feature>
<keyword evidence="3" id="KW-0812">Transmembrane</keyword>
<accession>A0A0C3Q760</accession>
<keyword evidence="3" id="KW-0472">Membrane</keyword>
<dbReference type="PANTHER" id="PTHR42910:SF1">
    <property type="entry name" value="MAJOR FACILITATOR SUPERFAMILY (MFS) PROFILE DOMAIN-CONTAINING PROTEIN"/>
    <property type="match status" value="1"/>
</dbReference>
<reference evidence="6" key="2">
    <citation type="submission" date="2015-01" db="EMBL/GenBank/DDBJ databases">
        <title>Evolutionary Origins and Diversification of the Mycorrhizal Mutualists.</title>
        <authorList>
            <consortium name="DOE Joint Genome Institute"/>
            <consortium name="Mycorrhizal Genomics Consortium"/>
            <person name="Kohler A."/>
            <person name="Kuo A."/>
            <person name="Nagy L.G."/>
            <person name="Floudas D."/>
            <person name="Copeland A."/>
            <person name="Barry K.W."/>
            <person name="Cichocki N."/>
            <person name="Veneault-Fourrey C."/>
            <person name="LaButti K."/>
            <person name="Lindquist E.A."/>
            <person name="Lipzen A."/>
            <person name="Lundell T."/>
            <person name="Morin E."/>
            <person name="Murat C."/>
            <person name="Riley R."/>
            <person name="Ohm R."/>
            <person name="Sun H."/>
            <person name="Tunlid A."/>
            <person name="Henrissat B."/>
            <person name="Grigoriev I.V."/>
            <person name="Hibbett D.S."/>
            <person name="Martin F."/>
        </authorList>
    </citation>
    <scope>NUCLEOTIDE SEQUENCE [LARGE SCALE GENOMIC DNA]</scope>
    <source>
        <strain evidence="6">MUT 4182</strain>
    </source>
</reference>
<evidence type="ECO:0000256" key="3">
    <source>
        <dbReference type="SAM" id="Phobius"/>
    </source>
</evidence>
<dbReference type="InterPro" id="IPR020846">
    <property type="entry name" value="MFS_dom"/>
</dbReference>
<dbReference type="SUPFAM" id="SSF103473">
    <property type="entry name" value="MFS general substrate transporter"/>
    <property type="match status" value="1"/>
</dbReference>
<feature type="transmembrane region" description="Helical" evidence="3">
    <location>
        <begin position="343"/>
        <end position="364"/>
    </location>
</feature>
<evidence type="ECO:0000256" key="2">
    <source>
        <dbReference type="SAM" id="MobiDB-lite"/>
    </source>
</evidence>
<gene>
    <name evidence="5" type="ORF">M407DRAFT_25362</name>
</gene>
<keyword evidence="3" id="KW-1133">Transmembrane helix</keyword>
<dbReference type="PANTHER" id="PTHR42910">
    <property type="entry name" value="TRANSPORTER SCO4007-RELATED"/>
    <property type="match status" value="1"/>
</dbReference>